<feature type="compositionally biased region" description="Low complexity" evidence="5">
    <location>
        <begin position="212"/>
        <end position="224"/>
    </location>
</feature>
<dbReference type="GO" id="GO:0005912">
    <property type="term" value="C:adherens junction"/>
    <property type="evidence" value="ECO:0007669"/>
    <property type="project" value="UniProtKB-SubCell"/>
</dbReference>
<evidence type="ECO:0000256" key="3">
    <source>
        <dbReference type="ARBA" id="ARBA00022949"/>
    </source>
</evidence>
<dbReference type="InterPro" id="IPR019359">
    <property type="entry name" value="CCDC85"/>
</dbReference>
<proteinExistence type="inferred from homology"/>
<evidence type="ECO:0000256" key="5">
    <source>
        <dbReference type="SAM" id="MobiDB-lite"/>
    </source>
</evidence>
<evidence type="ECO:0000256" key="4">
    <source>
        <dbReference type="ARBA" id="ARBA00023054"/>
    </source>
</evidence>
<comment type="similarity">
    <text evidence="2">Belongs to the CCDC85 family.</text>
</comment>
<protein>
    <submittedName>
        <fullName evidence="7">Uncharacterized protein</fullName>
    </submittedName>
</protein>
<feature type="compositionally biased region" description="Polar residues" evidence="5">
    <location>
        <begin position="676"/>
        <end position="686"/>
    </location>
</feature>
<dbReference type="Proteomes" id="UP000887574">
    <property type="component" value="Unplaced"/>
</dbReference>
<feature type="region of interest" description="Disordered" evidence="5">
    <location>
        <begin position="212"/>
        <end position="241"/>
    </location>
</feature>
<feature type="compositionally biased region" description="Low complexity" evidence="5">
    <location>
        <begin position="56"/>
        <end position="72"/>
    </location>
</feature>
<feature type="compositionally biased region" description="Polar residues" evidence="5">
    <location>
        <begin position="283"/>
        <end position="293"/>
    </location>
</feature>
<feature type="compositionally biased region" description="Low complexity" evidence="5">
    <location>
        <begin position="499"/>
        <end position="522"/>
    </location>
</feature>
<feature type="compositionally biased region" description="Polar residues" evidence="5">
    <location>
        <begin position="225"/>
        <end position="241"/>
    </location>
</feature>
<name>A0A915CLC0_9BILA</name>
<feature type="region of interest" description="Disordered" evidence="5">
    <location>
        <begin position="268"/>
        <end position="293"/>
    </location>
</feature>
<evidence type="ECO:0000313" key="7">
    <source>
        <dbReference type="WBParaSite" id="jg10197"/>
    </source>
</evidence>
<dbReference type="PANTHER" id="PTHR13546:SF15">
    <property type="entry name" value="CCDC85"/>
    <property type="match status" value="1"/>
</dbReference>
<feature type="compositionally biased region" description="Low complexity" evidence="5">
    <location>
        <begin position="8"/>
        <end position="28"/>
    </location>
</feature>
<evidence type="ECO:0000256" key="2">
    <source>
        <dbReference type="ARBA" id="ARBA00009052"/>
    </source>
</evidence>
<feature type="region of interest" description="Disordered" evidence="5">
    <location>
        <begin position="440"/>
        <end position="522"/>
    </location>
</feature>
<reference evidence="7" key="1">
    <citation type="submission" date="2022-11" db="UniProtKB">
        <authorList>
            <consortium name="WormBaseParasite"/>
        </authorList>
    </citation>
    <scope>IDENTIFICATION</scope>
</reference>
<dbReference type="WBParaSite" id="jg10197">
    <property type="protein sequence ID" value="jg10197"/>
    <property type="gene ID" value="jg10197"/>
</dbReference>
<organism evidence="6 7">
    <name type="scientific">Ditylenchus dipsaci</name>
    <dbReference type="NCBI Taxonomy" id="166011"/>
    <lineage>
        <taxon>Eukaryota</taxon>
        <taxon>Metazoa</taxon>
        <taxon>Ecdysozoa</taxon>
        <taxon>Nematoda</taxon>
        <taxon>Chromadorea</taxon>
        <taxon>Rhabditida</taxon>
        <taxon>Tylenchina</taxon>
        <taxon>Tylenchomorpha</taxon>
        <taxon>Sphaerularioidea</taxon>
        <taxon>Anguinidae</taxon>
        <taxon>Anguininae</taxon>
        <taxon>Ditylenchus</taxon>
    </lineage>
</organism>
<feature type="region of interest" description="Disordered" evidence="5">
    <location>
        <begin position="661"/>
        <end position="688"/>
    </location>
</feature>
<dbReference type="Pfam" id="PF10226">
    <property type="entry name" value="CCDC85"/>
    <property type="match status" value="1"/>
</dbReference>
<evidence type="ECO:0000313" key="6">
    <source>
        <dbReference type="Proteomes" id="UP000887574"/>
    </source>
</evidence>
<comment type="subcellular location">
    <subcellularLocation>
        <location evidence="1">Cell junction</location>
        <location evidence="1">Adherens junction</location>
    </subcellularLocation>
</comment>
<feature type="compositionally biased region" description="Polar residues" evidence="5">
    <location>
        <begin position="73"/>
        <end position="82"/>
    </location>
</feature>
<accession>A0A915CLC0</accession>
<keyword evidence="3" id="KW-0965">Cell junction</keyword>
<keyword evidence="4" id="KW-0175">Coiled coil</keyword>
<evidence type="ECO:0000256" key="1">
    <source>
        <dbReference type="ARBA" id="ARBA00004536"/>
    </source>
</evidence>
<keyword evidence="6" id="KW-1185">Reference proteome</keyword>
<sequence>MGIRRFTSSGVSKSCSLPSSSASSSSFSPVESRIYQHNRQHQQQRNDAAVDNLRHSTSSNNNGTWTNTSTSSQHPTSNNNNSTLREVNAQAMQRIQALELDNRRIMSNQGKLIGESNRRLDMHLNEIRLLKEEVKTLKSSNQELRLEKQKIQQLSHEWESFGRYINQLMKQEINVFQSRANALEAGNEALVAEKLNSNASAYAGEAELSEDAGCGSSAVSSSGSDLDNNRQPTQPVNDDTPAIMTNSMICIQNQEKEKTLRTIADQMSSSTCHAEKNDGEKGPSTSTQGSQNERVFDYIRSLENRIRQLEHCESRSFQAFSSAFNSPYNSLQRTVAQRQQSPFSRLLPKLPTVQSQQCKLPIHVLSNVFTKPSLFRMDSTRAMGESTAMISSNCTMTSSGTTYCSSEADESAAATTIIQVGDESFDTALFDHLEVRSLGTILEEEDSGDKDVERAEPQEQDQAESSVEMARHQTSPPEPLVRTRLMPKEDHLLEEDGCSNAGSANSNRISSSSTYSASSSNFSAGSSFSNNHSYADGDGRPVEDVDCLDMDLPPRMPLLSETNRFSVCSTSDLSLDNFSIHSNSSSRQSDKATTKAAVYTSLPKAYHSPILERKAMVPGNIQQPDNSLNRIALTRIAVPPNIHTFRREINRVANTACDARTGGGKTNSLERLKPSDLSTPVNNSDKAGQRAKMQINNIVNEGHLIQAHFTSL</sequence>
<dbReference type="AlphaFoldDB" id="A0A915CLC0"/>
<dbReference type="PANTHER" id="PTHR13546">
    <property type="entry name" value="RE60986P"/>
    <property type="match status" value="1"/>
</dbReference>
<feature type="region of interest" description="Disordered" evidence="5">
    <location>
        <begin position="1"/>
        <end position="82"/>
    </location>
</feature>